<dbReference type="AlphaFoldDB" id="A0A1R3KH12"/>
<comment type="caution">
    <text evidence="5">The sequence shown here is derived from an EMBL/GenBank/DDBJ whole genome shotgun (WGS) entry which is preliminary data.</text>
</comment>
<gene>
    <name evidence="5" type="ORF">COLO4_08175</name>
</gene>
<dbReference type="OrthoDB" id="4062651at2759"/>
<comment type="subcellular location">
    <subcellularLocation>
        <location evidence="1">Membrane</location>
    </subcellularLocation>
</comment>
<dbReference type="PANTHER" id="PTHR47985:SF31">
    <property type="entry name" value="SERINE_THREONINE-PROTEIN KINASE PBL26-RELATED"/>
    <property type="match status" value="1"/>
</dbReference>
<dbReference type="GO" id="GO:0016020">
    <property type="term" value="C:membrane"/>
    <property type="evidence" value="ECO:0007669"/>
    <property type="project" value="UniProtKB-SubCell"/>
</dbReference>
<evidence type="ECO:0000256" key="4">
    <source>
        <dbReference type="SAM" id="MobiDB-lite"/>
    </source>
</evidence>
<evidence type="ECO:0000256" key="3">
    <source>
        <dbReference type="ARBA" id="ARBA00023136"/>
    </source>
</evidence>
<evidence type="ECO:0000256" key="2">
    <source>
        <dbReference type="ARBA" id="ARBA00022527"/>
    </source>
</evidence>
<dbReference type="STRING" id="93759.A0A1R3KH12"/>
<dbReference type="EMBL" id="AWUE01013633">
    <property type="protein sequence ID" value="OMP06360.1"/>
    <property type="molecule type" value="Genomic_DNA"/>
</dbReference>
<dbReference type="GO" id="GO:0004674">
    <property type="term" value="F:protein serine/threonine kinase activity"/>
    <property type="evidence" value="ECO:0007669"/>
    <property type="project" value="UniProtKB-KW"/>
</dbReference>
<evidence type="ECO:0000256" key="1">
    <source>
        <dbReference type="ARBA" id="ARBA00004370"/>
    </source>
</evidence>
<proteinExistence type="predicted"/>
<name>A0A1R3KH12_9ROSI</name>
<evidence type="ECO:0000313" key="5">
    <source>
        <dbReference type="EMBL" id="OMP06360.1"/>
    </source>
</evidence>
<keyword evidence="6" id="KW-1185">Reference proteome</keyword>
<protein>
    <recommendedName>
        <fullName evidence="7">Protein kinase domain-containing protein</fullName>
    </recommendedName>
</protein>
<dbReference type="PANTHER" id="PTHR47985">
    <property type="entry name" value="OS07G0668900 PROTEIN"/>
    <property type="match status" value="1"/>
</dbReference>
<evidence type="ECO:0000313" key="6">
    <source>
        <dbReference type="Proteomes" id="UP000187203"/>
    </source>
</evidence>
<dbReference type="Proteomes" id="UP000187203">
    <property type="component" value="Unassembled WGS sequence"/>
</dbReference>
<accession>A0A1R3KH12</accession>
<reference evidence="6" key="1">
    <citation type="submission" date="2013-09" db="EMBL/GenBank/DDBJ databases">
        <title>Corchorus olitorius genome sequencing.</title>
        <authorList>
            <person name="Alam M."/>
            <person name="Haque M.S."/>
            <person name="Islam M.S."/>
            <person name="Emdad E.M."/>
            <person name="Islam M.M."/>
            <person name="Ahmed B."/>
            <person name="Halim A."/>
            <person name="Hossen Q.M.M."/>
            <person name="Hossain M.Z."/>
            <person name="Ahmed R."/>
            <person name="Khan M.M."/>
            <person name="Islam R."/>
            <person name="Rashid M.M."/>
            <person name="Khan S.A."/>
            <person name="Rahman M.S."/>
            <person name="Alam M."/>
            <person name="Yahiya A.S."/>
            <person name="Khan M.S."/>
            <person name="Azam M.S."/>
            <person name="Haque T."/>
            <person name="Lashkar M.Z.H."/>
            <person name="Akhand A.I."/>
            <person name="Morshed G."/>
            <person name="Roy S."/>
            <person name="Uddin K.S."/>
            <person name="Rabeya T."/>
            <person name="Hossain A.S."/>
            <person name="Chowdhury A."/>
            <person name="Snigdha A.R."/>
            <person name="Mortoza M.S."/>
            <person name="Matin S.A."/>
            <person name="Hoque S.M.E."/>
            <person name="Islam M.K."/>
            <person name="Roy D.K."/>
            <person name="Haider R."/>
            <person name="Moosa M.M."/>
            <person name="Elias S.M."/>
            <person name="Hasan A.M."/>
            <person name="Jahan S."/>
            <person name="Shafiuddin M."/>
            <person name="Mahmood N."/>
            <person name="Shommy N.S."/>
        </authorList>
    </citation>
    <scope>NUCLEOTIDE SEQUENCE [LARGE SCALE GENOMIC DNA]</scope>
    <source>
        <strain evidence="6">cv. O-4</strain>
    </source>
</reference>
<feature type="region of interest" description="Disordered" evidence="4">
    <location>
        <begin position="119"/>
        <end position="151"/>
    </location>
</feature>
<dbReference type="SUPFAM" id="SSF56112">
    <property type="entry name" value="Protein kinase-like (PK-like)"/>
    <property type="match status" value="1"/>
</dbReference>
<keyword evidence="3" id="KW-0472">Membrane</keyword>
<keyword evidence="2" id="KW-0808">Transferase</keyword>
<organism evidence="5 6">
    <name type="scientific">Corchorus olitorius</name>
    <dbReference type="NCBI Taxonomy" id="93759"/>
    <lineage>
        <taxon>Eukaryota</taxon>
        <taxon>Viridiplantae</taxon>
        <taxon>Streptophyta</taxon>
        <taxon>Embryophyta</taxon>
        <taxon>Tracheophyta</taxon>
        <taxon>Spermatophyta</taxon>
        <taxon>Magnoliopsida</taxon>
        <taxon>eudicotyledons</taxon>
        <taxon>Gunneridae</taxon>
        <taxon>Pentapetalae</taxon>
        <taxon>rosids</taxon>
        <taxon>malvids</taxon>
        <taxon>Malvales</taxon>
        <taxon>Malvaceae</taxon>
        <taxon>Grewioideae</taxon>
        <taxon>Apeibeae</taxon>
        <taxon>Corchorus</taxon>
    </lineage>
</organism>
<keyword evidence="2" id="KW-0723">Serine/threonine-protein kinase</keyword>
<sequence>MKIVDAPKAAGSGNIAAQTFTFHKLANATKNFRQECLIGEGGFGRVYKGKLEKTGQAQPVFKDPSRFPELTDPILNGEFPVRALNQAVAVAAMCLQEEAAVRPLISDVVTVLSFLGNGPDGNVVDSSPDSDEKPTYDDDEDADESRGLPFL</sequence>
<keyword evidence="2" id="KW-0418">Kinase</keyword>
<dbReference type="InterPro" id="IPR011009">
    <property type="entry name" value="Kinase-like_dom_sf"/>
</dbReference>
<evidence type="ECO:0008006" key="7">
    <source>
        <dbReference type="Google" id="ProtNLM"/>
    </source>
</evidence>
<dbReference type="Gene3D" id="3.30.200.20">
    <property type="entry name" value="Phosphorylase Kinase, domain 1"/>
    <property type="match status" value="1"/>
</dbReference>